<dbReference type="EMBL" id="JAXUIC010000005">
    <property type="protein sequence ID" value="KAK4588183.1"/>
    <property type="molecule type" value="Genomic_DNA"/>
</dbReference>
<dbReference type="SMART" id="SM00220">
    <property type="entry name" value="S_TKc"/>
    <property type="match status" value="1"/>
</dbReference>
<evidence type="ECO:0000256" key="19">
    <source>
        <dbReference type="SAM" id="Phobius"/>
    </source>
</evidence>
<evidence type="ECO:0000313" key="23">
    <source>
        <dbReference type="EMBL" id="KAK4588183.1"/>
    </source>
</evidence>
<evidence type="ECO:0000256" key="10">
    <source>
        <dbReference type="ARBA" id="ARBA00022840"/>
    </source>
</evidence>
<reference evidence="23 24" key="1">
    <citation type="journal article" date="2023" name="G3 (Bethesda)">
        <title>A haplotype-resolved chromosome-scale genome for Quercus rubra L. provides insights into the genetics of adaptive traits for red oak species.</title>
        <authorList>
            <person name="Kapoor B."/>
            <person name="Jenkins J."/>
            <person name="Schmutz J."/>
            <person name="Zhebentyayeva T."/>
            <person name="Kuelheim C."/>
            <person name="Coggeshall M."/>
            <person name="Heim C."/>
            <person name="Lasky J.R."/>
            <person name="Leites L."/>
            <person name="Islam-Faridi N."/>
            <person name="Romero-Severson J."/>
            <person name="DeLeo V.L."/>
            <person name="Lucas S.M."/>
            <person name="Lazic D."/>
            <person name="Gailing O."/>
            <person name="Carlson J."/>
            <person name="Staton M."/>
        </authorList>
    </citation>
    <scope>NUCLEOTIDE SEQUENCE [LARGE SCALE GENOMIC DNA]</scope>
    <source>
        <strain evidence="23">Pseudo-F2</strain>
    </source>
</reference>
<dbReference type="PANTHER" id="PTHR27002">
    <property type="entry name" value="RECEPTOR-LIKE SERINE/THREONINE-PROTEIN KINASE SD1-8"/>
    <property type="match status" value="1"/>
</dbReference>
<feature type="chain" id="PRO_5042999755" description="non-specific serine/threonine protein kinase" evidence="20">
    <location>
        <begin position="27"/>
        <end position="633"/>
    </location>
</feature>
<dbReference type="SUPFAM" id="SSF56112">
    <property type="entry name" value="Protein kinase-like (PK-like)"/>
    <property type="match status" value="1"/>
</dbReference>
<evidence type="ECO:0000256" key="15">
    <source>
        <dbReference type="ARBA" id="ARBA00023180"/>
    </source>
</evidence>
<keyword evidence="9" id="KW-0418">Kinase</keyword>
<keyword evidence="15" id="KW-0325">Glycoprotein</keyword>
<dbReference type="EC" id="2.7.11.1" evidence="2"/>
<dbReference type="Gene3D" id="3.30.430.20">
    <property type="entry name" value="Gnk2 domain, C-X8-C-X2-C motif"/>
    <property type="match status" value="2"/>
</dbReference>
<sequence length="633" mass="71131">MVHSHVDCFCFTRILLLYSLFVLAFADPPYNFCSNTTIGSPVQYNLNNLFLSLHSNASVSKFYYTSIGTGPDRLFGLYMCLNYVTNGSCQDCIRTASTDLTKLCPEAREAVMWEELCEVRYSYKDFYSQYLLNVTGNLFTEISMMNISEPEQYRSIVNDTLGDLTKQAAFGSLANMYATGEVPFIDRTIYALVQCSGNLSAEDCNSCLHIAITEILTCCYSAIGARVMSTSCYLRYEVYPFYGDAPATPKNLIAESGERKKWMIIILTIVSVCLAIALFGYCVYCHVKNKRTQKRRKDMKDQESPNISLTSICEATNNFSESNKLGQGGFGSVYKGILSDGKVVAVKRLSKSSEQGLSEFTTEVQLIMKLQHKNLVRLWGFCVKGDEKLLVYEYMPNNSLDVFLFDPKKRVQLNWSRRLSIISGIARGVLYLHEDSRLRVIHRDLKASNVLLDYDMNPKISDFGMARIFEGNESESITGLIVGTYGYIAPEYAMEGLYSVKSDVFSFGVLLLEIITGRRNAGSNWSNQGPGLLTCAWQSWNEGKVLELMDPLLTDSCDPEEFLRHVHIGLLCVQEDASHRPTMSSVVLMLNRQTVTLRPPQRPAFSGGRFSDYKETNVICSVNAVTISTILPR</sequence>
<dbReference type="CDD" id="cd23509">
    <property type="entry name" value="Gnk2-like"/>
    <property type="match status" value="2"/>
</dbReference>
<dbReference type="PROSITE" id="PS50011">
    <property type="entry name" value="PROTEIN_KINASE_DOM"/>
    <property type="match status" value="1"/>
</dbReference>
<evidence type="ECO:0000256" key="2">
    <source>
        <dbReference type="ARBA" id="ARBA00012513"/>
    </source>
</evidence>
<evidence type="ECO:0000256" key="8">
    <source>
        <dbReference type="ARBA" id="ARBA00022741"/>
    </source>
</evidence>
<dbReference type="FunFam" id="1.10.510.10:FF:000467">
    <property type="entry name" value="Liguleless narrow1"/>
    <property type="match status" value="1"/>
</dbReference>
<dbReference type="GO" id="GO:0005524">
    <property type="term" value="F:ATP binding"/>
    <property type="evidence" value="ECO:0007669"/>
    <property type="project" value="UniProtKB-UniRule"/>
</dbReference>
<dbReference type="InterPro" id="IPR038408">
    <property type="entry name" value="GNK2_sf"/>
</dbReference>
<evidence type="ECO:0000256" key="4">
    <source>
        <dbReference type="ARBA" id="ARBA00022679"/>
    </source>
</evidence>
<comment type="caution">
    <text evidence="23">The sequence shown here is derived from an EMBL/GenBank/DDBJ whole genome shotgun (WGS) entry which is preliminary data.</text>
</comment>
<dbReference type="Gene3D" id="3.30.200.20">
    <property type="entry name" value="Phosphorylase Kinase, domain 1"/>
    <property type="match status" value="1"/>
</dbReference>
<comment type="catalytic activity">
    <reaction evidence="16">
        <text>L-threonyl-[protein] + ATP = O-phospho-L-threonyl-[protein] + ADP + H(+)</text>
        <dbReference type="Rhea" id="RHEA:46608"/>
        <dbReference type="Rhea" id="RHEA-COMP:11060"/>
        <dbReference type="Rhea" id="RHEA-COMP:11605"/>
        <dbReference type="ChEBI" id="CHEBI:15378"/>
        <dbReference type="ChEBI" id="CHEBI:30013"/>
        <dbReference type="ChEBI" id="CHEBI:30616"/>
        <dbReference type="ChEBI" id="CHEBI:61977"/>
        <dbReference type="ChEBI" id="CHEBI:456216"/>
        <dbReference type="EC" id="2.7.11.1"/>
    </reaction>
</comment>
<dbReference type="GO" id="GO:0004674">
    <property type="term" value="F:protein serine/threonine kinase activity"/>
    <property type="evidence" value="ECO:0007669"/>
    <property type="project" value="UniProtKB-KW"/>
</dbReference>
<name>A0AAN7F8L0_QUERU</name>
<evidence type="ECO:0000259" key="21">
    <source>
        <dbReference type="PROSITE" id="PS50011"/>
    </source>
</evidence>
<evidence type="ECO:0000256" key="1">
    <source>
        <dbReference type="ARBA" id="ARBA00004167"/>
    </source>
</evidence>
<keyword evidence="14" id="KW-0675">Receptor</keyword>
<feature type="domain" description="Protein kinase" evidence="21">
    <location>
        <begin position="319"/>
        <end position="595"/>
    </location>
</feature>
<dbReference type="InterPro" id="IPR017441">
    <property type="entry name" value="Protein_kinase_ATP_BS"/>
</dbReference>
<dbReference type="CDD" id="cd14066">
    <property type="entry name" value="STKc_IRAK"/>
    <property type="match status" value="1"/>
</dbReference>
<dbReference type="FunFam" id="3.30.200.20:FF:000195">
    <property type="entry name" value="G-type lectin S-receptor-like serine/threonine-protein kinase"/>
    <property type="match status" value="1"/>
</dbReference>
<evidence type="ECO:0000256" key="17">
    <source>
        <dbReference type="ARBA" id="ARBA00048679"/>
    </source>
</evidence>
<keyword evidence="7" id="KW-0677">Repeat</keyword>
<feature type="domain" description="Gnk2-homologous" evidence="22">
    <location>
        <begin position="135"/>
        <end position="241"/>
    </location>
</feature>
<dbReference type="AlphaFoldDB" id="A0AAN7F8L0"/>
<evidence type="ECO:0000256" key="14">
    <source>
        <dbReference type="ARBA" id="ARBA00023170"/>
    </source>
</evidence>
<keyword evidence="6 20" id="KW-0732">Signal</keyword>
<dbReference type="FunFam" id="3.30.430.20:FF:000002">
    <property type="entry name" value="Cysteine-rich receptor-like protein kinase 10"/>
    <property type="match status" value="1"/>
</dbReference>
<dbReference type="InterPro" id="IPR002902">
    <property type="entry name" value="GNK2"/>
</dbReference>
<organism evidence="23 24">
    <name type="scientific">Quercus rubra</name>
    <name type="common">Northern red oak</name>
    <name type="synonym">Quercus borealis</name>
    <dbReference type="NCBI Taxonomy" id="3512"/>
    <lineage>
        <taxon>Eukaryota</taxon>
        <taxon>Viridiplantae</taxon>
        <taxon>Streptophyta</taxon>
        <taxon>Embryophyta</taxon>
        <taxon>Tracheophyta</taxon>
        <taxon>Spermatophyta</taxon>
        <taxon>Magnoliopsida</taxon>
        <taxon>eudicotyledons</taxon>
        <taxon>Gunneridae</taxon>
        <taxon>Pentapetalae</taxon>
        <taxon>rosids</taxon>
        <taxon>fabids</taxon>
        <taxon>Fagales</taxon>
        <taxon>Fagaceae</taxon>
        <taxon>Quercus</taxon>
    </lineage>
</organism>
<evidence type="ECO:0000256" key="18">
    <source>
        <dbReference type="PROSITE-ProRule" id="PRU10141"/>
    </source>
</evidence>
<gene>
    <name evidence="23" type="ORF">RGQ29_019250</name>
</gene>
<evidence type="ECO:0000256" key="9">
    <source>
        <dbReference type="ARBA" id="ARBA00022777"/>
    </source>
</evidence>
<dbReference type="InterPro" id="IPR011009">
    <property type="entry name" value="Kinase-like_dom_sf"/>
</dbReference>
<keyword evidence="24" id="KW-1185">Reference proteome</keyword>
<dbReference type="PROSITE" id="PS00108">
    <property type="entry name" value="PROTEIN_KINASE_ST"/>
    <property type="match status" value="1"/>
</dbReference>
<comment type="catalytic activity">
    <reaction evidence="17">
        <text>L-seryl-[protein] + ATP = O-phospho-L-seryl-[protein] + ADP + H(+)</text>
        <dbReference type="Rhea" id="RHEA:17989"/>
        <dbReference type="Rhea" id="RHEA-COMP:9863"/>
        <dbReference type="Rhea" id="RHEA-COMP:11604"/>
        <dbReference type="ChEBI" id="CHEBI:15378"/>
        <dbReference type="ChEBI" id="CHEBI:29999"/>
        <dbReference type="ChEBI" id="CHEBI:30616"/>
        <dbReference type="ChEBI" id="CHEBI:83421"/>
        <dbReference type="ChEBI" id="CHEBI:456216"/>
        <dbReference type="EC" id="2.7.11.1"/>
    </reaction>
</comment>
<evidence type="ECO:0000256" key="12">
    <source>
        <dbReference type="ARBA" id="ARBA00023136"/>
    </source>
</evidence>
<comment type="subcellular location">
    <subcellularLocation>
        <location evidence="1">Membrane</location>
        <topology evidence="1">Single-pass membrane protein</topology>
    </subcellularLocation>
</comment>
<keyword evidence="10 18" id="KW-0067">ATP-binding</keyword>
<dbReference type="PANTHER" id="PTHR27002:SF679">
    <property type="entry name" value="CYSTEINE-RICH RECEPTOR-LIKE PROTEIN KINASE 10 ISOFORM X1"/>
    <property type="match status" value="1"/>
</dbReference>
<feature type="domain" description="Gnk2-homologous" evidence="22">
    <location>
        <begin position="24"/>
        <end position="126"/>
    </location>
</feature>
<dbReference type="InterPro" id="IPR001245">
    <property type="entry name" value="Ser-Thr/Tyr_kinase_cat_dom"/>
</dbReference>
<dbReference type="InterPro" id="IPR000719">
    <property type="entry name" value="Prot_kinase_dom"/>
</dbReference>
<keyword evidence="4" id="KW-0808">Transferase</keyword>
<accession>A0AAN7F8L0</accession>
<dbReference type="GO" id="GO:0005886">
    <property type="term" value="C:plasma membrane"/>
    <property type="evidence" value="ECO:0007669"/>
    <property type="project" value="TreeGrafter"/>
</dbReference>
<dbReference type="Proteomes" id="UP001324115">
    <property type="component" value="Unassembled WGS sequence"/>
</dbReference>
<evidence type="ECO:0000256" key="16">
    <source>
        <dbReference type="ARBA" id="ARBA00047899"/>
    </source>
</evidence>
<feature type="binding site" evidence="18">
    <location>
        <position position="347"/>
    </location>
    <ligand>
        <name>ATP</name>
        <dbReference type="ChEBI" id="CHEBI:30616"/>
    </ligand>
</feature>
<evidence type="ECO:0000256" key="5">
    <source>
        <dbReference type="ARBA" id="ARBA00022692"/>
    </source>
</evidence>
<dbReference type="PROSITE" id="PS51473">
    <property type="entry name" value="GNK2"/>
    <property type="match status" value="2"/>
</dbReference>
<dbReference type="InterPro" id="IPR008271">
    <property type="entry name" value="Ser/Thr_kinase_AS"/>
</dbReference>
<keyword evidence="8 18" id="KW-0547">Nucleotide-binding</keyword>
<evidence type="ECO:0000256" key="7">
    <source>
        <dbReference type="ARBA" id="ARBA00022737"/>
    </source>
</evidence>
<dbReference type="Pfam" id="PF07714">
    <property type="entry name" value="PK_Tyr_Ser-Thr"/>
    <property type="match status" value="1"/>
</dbReference>
<proteinExistence type="predicted"/>
<keyword evidence="3" id="KW-0723">Serine/threonine-protein kinase</keyword>
<evidence type="ECO:0000256" key="6">
    <source>
        <dbReference type="ARBA" id="ARBA00022729"/>
    </source>
</evidence>
<feature type="signal peptide" evidence="20">
    <location>
        <begin position="1"/>
        <end position="26"/>
    </location>
</feature>
<evidence type="ECO:0000256" key="13">
    <source>
        <dbReference type="ARBA" id="ARBA00023157"/>
    </source>
</evidence>
<evidence type="ECO:0000256" key="11">
    <source>
        <dbReference type="ARBA" id="ARBA00022989"/>
    </source>
</evidence>
<evidence type="ECO:0000256" key="20">
    <source>
        <dbReference type="SAM" id="SignalP"/>
    </source>
</evidence>
<evidence type="ECO:0000259" key="22">
    <source>
        <dbReference type="PROSITE" id="PS51473"/>
    </source>
</evidence>
<keyword evidence="13" id="KW-1015">Disulfide bond</keyword>
<protein>
    <recommendedName>
        <fullName evidence="2">non-specific serine/threonine protein kinase</fullName>
        <ecNumber evidence="2">2.7.11.1</ecNumber>
    </recommendedName>
</protein>
<keyword evidence="11 19" id="KW-1133">Transmembrane helix</keyword>
<feature type="transmembrane region" description="Helical" evidence="19">
    <location>
        <begin position="262"/>
        <end position="287"/>
    </location>
</feature>
<dbReference type="Pfam" id="PF01657">
    <property type="entry name" value="Stress-antifung"/>
    <property type="match status" value="2"/>
</dbReference>
<dbReference type="PROSITE" id="PS00107">
    <property type="entry name" value="PROTEIN_KINASE_ATP"/>
    <property type="match status" value="1"/>
</dbReference>
<keyword evidence="5 19" id="KW-0812">Transmembrane</keyword>
<keyword evidence="12 19" id="KW-0472">Membrane</keyword>
<evidence type="ECO:0000313" key="24">
    <source>
        <dbReference type="Proteomes" id="UP001324115"/>
    </source>
</evidence>
<dbReference type="Gene3D" id="1.10.510.10">
    <property type="entry name" value="Transferase(Phosphotransferase) domain 1"/>
    <property type="match status" value="1"/>
</dbReference>
<evidence type="ECO:0000256" key="3">
    <source>
        <dbReference type="ARBA" id="ARBA00022527"/>
    </source>
</evidence>